<evidence type="ECO:0000313" key="3">
    <source>
        <dbReference type="EMBL" id="QII10376.1"/>
    </source>
</evidence>
<proteinExistence type="predicted"/>
<sequence length="1563" mass="158778">MKRPGLNLKGNWLSMAGVLFLMLALVMGVASNAKAATGSFDRDHYLPQLGTSDYDRAWIMVEDSTATGTTISVTVQALTSGESATYTLVGGSSTAFTTHKGQTTLPHATAIGSSTGYVEDFLGSYTYPALGTGTGALKLITGGLGSSAPGNAANGTDGVLKVNSSDTLALVYSGATLDTASVSIIGANDSTIEITTASPWGTSVDTGVNVEDATANVKITVVDPNVNLNPNLKEVIGLQDGFTTGLASAGSSRVRVQVIDQDSATGDALTGATASNIILVETGKNTGSFVATGKVYGSSSTSAKSNLRLGTTTSAFANGYDGSAITLGGPTGPSVTFQILEVTADGKLAIVGGTLTAGEVGTQTLAYAANTSAGFTDFGTQTWAADKVVVGIRDTNDEVSLFGNPTSNTSAYLPSSTRIFKLIDGANYCLVKITGSVGSTTATLSNGTYGVETGGSSAGSITVTLDAFVLAGARSGDSVKVSYLDALTAATGTFGTVTSSTAFGATGETGSVAVDKTSVDINDFFAITVVDGNLNTSSTARGSVASGDWNGTTTNSRGDRLKVAGYSNSSFVIDLQHQDGSRVGTQSVRISSTDGSLIWVVPNSLSDSTYGFRDPLTPGSSSFKLGTQATSALPLIALTKGNSTSAQSTLSSANANSFVATTDAVAGTVEISPDGTHWVAVPITETGINSSTFVGTIGFDFTAARVTTNSNTANTTSIFTDFTGTSSIIFQSPMDSTSLARTIGTGSVVRISDGIYKEFREVTGVSGTTLSVTKMQNTGFYTPWKTWVQVVGNDMEPNRADTISGTQLFRIGGYFGATYRVRYNDALNADGEYASGDNLAVTADNVTFTTNTAELSVSPSGTAGLNQTIVVTLVDGDLNTSTTVAQTTYTDTSTLPIGLNEVGLGFPSGTSTGNTSAASADLAKKNGGAAKVVFASNSSSVTSTDTSNATTSNTTHFKLVETAVNSGTFKGSFNLTPSGSTDQGTTPPQLKVVSGDTVTIYYNDSPSASNENNLQNLTTVSIVTSAREGTLSLSKSEAFLSGDSVVVTLVDSDLSGNSTQNVFVTSTSGAGSITVSLAETAVSSGEFKGTFKTGASTDSTTTPKTIRSVADGVVTVTYQENSPARDVTAQVSTKNFGAVLDITDDTVALGGSAVVSLYDPESNTSIDTANIVGTVRVTSTTDSTGVILQLNETGLDTGSFLGTILVSSDSSLQNTRIQSQTGDTITATFKDSPNASGGSSVVTDTATVGEVATPTPTPTGSVTPTTTPTASPTPTVSPIPGTGSVEGFVTDAATGDGIEGATVRNQSGIYTDTTDADGFYSIANVEAGTRTFTAVALGYVPSAPTAIVVTAGGTTNLDFALVASVQGTPTTTPTVTPPPTATLVVVVSDENGPLAGATVTVDGQSGITDASGGATFTLEAGDYEVSVSATDHITSNTTVTVTPPVTIHEVTLEIKICGEPGEVEASNATVTPDILDLVKGDSEDVIVLVTGDNECPAQGVKVKRKLTSANKKKIKVTPASQKTDRTGQATFTVKAKKNKGKANVKFGVKGVKVTPKVNVSLSK</sequence>
<feature type="compositionally biased region" description="Polar residues" evidence="1">
    <location>
        <begin position="1228"/>
        <end position="1246"/>
    </location>
</feature>
<organism evidence="3 4">
    <name type="scientific">Kuenenia stuttgartiensis</name>
    <dbReference type="NCBI Taxonomy" id="174633"/>
    <lineage>
        <taxon>Bacteria</taxon>
        <taxon>Pseudomonadati</taxon>
        <taxon>Planctomycetota</taxon>
        <taxon>Candidatus Brocadiia</taxon>
        <taxon>Candidatus Brocadiales</taxon>
        <taxon>Candidatus Brocadiaceae</taxon>
        <taxon>Candidatus Kuenenia</taxon>
    </lineage>
</organism>
<dbReference type="Gene3D" id="2.60.40.1120">
    <property type="entry name" value="Carboxypeptidase-like, regulatory domain"/>
    <property type="match status" value="2"/>
</dbReference>
<feature type="chain" id="PRO_5026093290" evidence="2">
    <location>
        <begin position="36"/>
        <end position="1563"/>
    </location>
</feature>
<dbReference type="RefSeq" id="WP_164994544.1">
    <property type="nucleotide sequence ID" value="NZ_CP049055.1"/>
</dbReference>
<feature type="region of interest" description="Disordered" evidence="1">
    <location>
        <begin position="1228"/>
        <end position="1290"/>
    </location>
</feature>
<keyword evidence="2" id="KW-0732">Signal</keyword>
<evidence type="ECO:0000256" key="1">
    <source>
        <dbReference type="SAM" id="MobiDB-lite"/>
    </source>
</evidence>
<dbReference type="InterPro" id="IPR013784">
    <property type="entry name" value="Carb-bd-like_fold"/>
</dbReference>
<evidence type="ECO:0000313" key="4">
    <source>
        <dbReference type="Proteomes" id="UP000501926"/>
    </source>
</evidence>
<accession>A0A6G7GLF5</accession>
<gene>
    <name evidence="3" type="ORF">KsCSTR_09970</name>
</gene>
<reference evidence="3 4" key="1">
    <citation type="submission" date="2020-02" db="EMBL/GenBank/DDBJ databases">
        <title>Newly sequenced genome of strain CSTR1 showed variability in Candidatus Kuenenia stuttgartiensis genomes.</title>
        <authorList>
            <person name="Ding C."/>
            <person name="Adrian L."/>
        </authorList>
    </citation>
    <scope>NUCLEOTIDE SEQUENCE [LARGE SCALE GENOMIC DNA]</scope>
    <source>
        <strain evidence="3 4">CSTR1</strain>
    </source>
</reference>
<dbReference type="EMBL" id="CP049055">
    <property type="protein sequence ID" value="QII10376.1"/>
    <property type="molecule type" value="Genomic_DNA"/>
</dbReference>
<dbReference type="InterPro" id="IPR008969">
    <property type="entry name" value="CarboxyPept-like_regulatory"/>
</dbReference>
<dbReference type="Proteomes" id="UP000501926">
    <property type="component" value="Chromosome"/>
</dbReference>
<feature type="compositionally biased region" description="Low complexity" evidence="1">
    <location>
        <begin position="1251"/>
        <end position="1278"/>
    </location>
</feature>
<dbReference type="SUPFAM" id="SSF49452">
    <property type="entry name" value="Starch-binding domain-like"/>
    <property type="match status" value="1"/>
</dbReference>
<name>A0A6G7GLF5_KUEST</name>
<protein>
    <submittedName>
        <fullName evidence="3">S-layer protein</fullName>
    </submittedName>
</protein>
<dbReference type="SUPFAM" id="SSF49464">
    <property type="entry name" value="Carboxypeptidase regulatory domain-like"/>
    <property type="match status" value="1"/>
</dbReference>
<dbReference type="Pfam" id="PF13620">
    <property type="entry name" value="CarboxypepD_reg"/>
    <property type="match status" value="1"/>
</dbReference>
<feature type="signal peptide" evidence="2">
    <location>
        <begin position="1"/>
        <end position="35"/>
    </location>
</feature>
<evidence type="ECO:0000256" key="2">
    <source>
        <dbReference type="SAM" id="SignalP"/>
    </source>
</evidence>
<dbReference type="GO" id="GO:0030246">
    <property type="term" value="F:carbohydrate binding"/>
    <property type="evidence" value="ECO:0007669"/>
    <property type="project" value="InterPro"/>
</dbReference>